<name>A0A4U5M7J9_STECR</name>
<reference evidence="2 3" key="2">
    <citation type="journal article" date="2019" name="G3 (Bethesda)">
        <title>Hybrid Assembly of the Genome of the Entomopathogenic Nematode Steinernema carpocapsae Identifies the X-Chromosome.</title>
        <authorList>
            <person name="Serra L."/>
            <person name="Macchietto M."/>
            <person name="Macias-Munoz A."/>
            <person name="McGill C.J."/>
            <person name="Rodriguez I.M."/>
            <person name="Rodriguez B."/>
            <person name="Murad R."/>
            <person name="Mortazavi A."/>
        </authorList>
    </citation>
    <scope>NUCLEOTIDE SEQUENCE [LARGE SCALE GENOMIC DNA]</scope>
    <source>
        <strain evidence="2 3">ALL</strain>
    </source>
</reference>
<gene>
    <name evidence="2" type="ORF">L596_025341</name>
</gene>
<keyword evidence="3" id="KW-1185">Reference proteome</keyword>
<accession>A0A4U5M7J9</accession>
<organism evidence="2 3">
    <name type="scientific">Steinernema carpocapsae</name>
    <name type="common">Entomopathogenic nematode</name>
    <dbReference type="NCBI Taxonomy" id="34508"/>
    <lineage>
        <taxon>Eukaryota</taxon>
        <taxon>Metazoa</taxon>
        <taxon>Ecdysozoa</taxon>
        <taxon>Nematoda</taxon>
        <taxon>Chromadorea</taxon>
        <taxon>Rhabditida</taxon>
        <taxon>Tylenchina</taxon>
        <taxon>Panagrolaimomorpha</taxon>
        <taxon>Strongyloidoidea</taxon>
        <taxon>Steinernematidae</taxon>
        <taxon>Steinernema</taxon>
    </lineage>
</organism>
<feature type="transmembrane region" description="Helical" evidence="1">
    <location>
        <begin position="129"/>
        <end position="147"/>
    </location>
</feature>
<feature type="transmembrane region" description="Helical" evidence="1">
    <location>
        <begin position="47"/>
        <end position="68"/>
    </location>
</feature>
<evidence type="ECO:0000313" key="2">
    <source>
        <dbReference type="EMBL" id="TKR64864.1"/>
    </source>
</evidence>
<keyword evidence="1" id="KW-1133">Transmembrane helix</keyword>
<keyword evidence="1" id="KW-0472">Membrane</keyword>
<reference evidence="2 3" key="1">
    <citation type="journal article" date="2015" name="Genome Biol.">
        <title>Comparative genomics of Steinernema reveals deeply conserved gene regulatory networks.</title>
        <authorList>
            <person name="Dillman A.R."/>
            <person name="Macchietto M."/>
            <person name="Porter C.F."/>
            <person name="Rogers A."/>
            <person name="Williams B."/>
            <person name="Antoshechkin I."/>
            <person name="Lee M.M."/>
            <person name="Goodwin Z."/>
            <person name="Lu X."/>
            <person name="Lewis E.E."/>
            <person name="Goodrich-Blair H."/>
            <person name="Stock S.P."/>
            <person name="Adams B.J."/>
            <person name="Sternberg P.W."/>
            <person name="Mortazavi A."/>
        </authorList>
    </citation>
    <scope>NUCLEOTIDE SEQUENCE [LARGE SCALE GENOMIC DNA]</scope>
    <source>
        <strain evidence="2 3">ALL</strain>
    </source>
</reference>
<dbReference type="Proteomes" id="UP000298663">
    <property type="component" value="Unassembled WGS sequence"/>
</dbReference>
<comment type="caution">
    <text evidence="2">The sequence shown here is derived from an EMBL/GenBank/DDBJ whole genome shotgun (WGS) entry which is preliminary data.</text>
</comment>
<feature type="transmembrane region" description="Helical" evidence="1">
    <location>
        <begin position="88"/>
        <end position="109"/>
    </location>
</feature>
<evidence type="ECO:0000256" key="1">
    <source>
        <dbReference type="SAM" id="Phobius"/>
    </source>
</evidence>
<keyword evidence="1" id="KW-0812">Transmembrane</keyword>
<protein>
    <submittedName>
        <fullName evidence="2">Uncharacterized protein</fullName>
    </submittedName>
</protein>
<evidence type="ECO:0000313" key="3">
    <source>
        <dbReference type="Proteomes" id="UP000298663"/>
    </source>
</evidence>
<proteinExistence type="predicted"/>
<sequence length="170" mass="19391">MLYTKYTKAIEESLLCVVQEYEKAKPCHFIVITILCAVTLFNSSPSLFAFFLFGYTLSFVDLIFVCCLRRGVQHQDIHLLQTFGTFSIYKTILINVGGLVVFVVLYLSFFGFAPALRRYFGSYTSTTGYILDAILALFLVGINMGEYETRRLCRIFSNEIEMSGEKKIDV</sequence>
<dbReference type="AlphaFoldDB" id="A0A4U5M7J9"/>
<dbReference type="EMBL" id="AZBU02000009">
    <property type="protein sequence ID" value="TKR64864.1"/>
    <property type="molecule type" value="Genomic_DNA"/>
</dbReference>